<evidence type="ECO:0000313" key="1">
    <source>
        <dbReference type="EMBL" id="RIB08611.1"/>
    </source>
</evidence>
<dbReference type="OrthoDB" id="2309379at2759"/>
<dbReference type="AlphaFoldDB" id="A0A397UG81"/>
<sequence length="360" mass="43523">MGIRSDYIRMLYEERFEYKLIKYQRPIRSRWLYELICAEQYLERRTIHIQFTEWFLARLKARNNTPKSYIKKWELFKNWINNPFLNLQVKLLVRFGKEFYYPMIKFLTGYDPVLQNSMSINLPPGRRAHQMPDFIVRTTMQLRNIVEDPYSFFEEKLLENISFLEDYQLSELISDLERGEMHGREFARSYVYVVLEIPWSSVPTLRELCYAKFLELDVECDEFNDFGLSDALNDPAFNYEFLSFIQEKHKSLNQFPKIFEFVKYRIWYIMIHQQQVEGIFNKWDLKTHPNMTTNLQQSKLRLSNMPLSEISCNSLDLTEFRAKKRQQAKSVHKPNLSQDNFDNDAERERKANKLFENLFG</sequence>
<gene>
    <name evidence="1" type="ORF">C2G38_2251923</name>
</gene>
<name>A0A397UG81_9GLOM</name>
<organism evidence="1 2">
    <name type="scientific">Gigaspora rosea</name>
    <dbReference type="NCBI Taxonomy" id="44941"/>
    <lineage>
        <taxon>Eukaryota</taxon>
        <taxon>Fungi</taxon>
        <taxon>Fungi incertae sedis</taxon>
        <taxon>Mucoromycota</taxon>
        <taxon>Glomeromycotina</taxon>
        <taxon>Glomeromycetes</taxon>
        <taxon>Diversisporales</taxon>
        <taxon>Gigasporaceae</taxon>
        <taxon>Gigaspora</taxon>
    </lineage>
</organism>
<keyword evidence="2" id="KW-1185">Reference proteome</keyword>
<evidence type="ECO:0000313" key="2">
    <source>
        <dbReference type="Proteomes" id="UP000266673"/>
    </source>
</evidence>
<accession>A0A397UG81</accession>
<dbReference type="Proteomes" id="UP000266673">
    <property type="component" value="Unassembled WGS sequence"/>
</dbReference>
<proteinExistence type="predicted"/>
<comment type="caution">
    <text evidence="1">The sequence shown here is derived from an EMBL/GenBank/DDBJ whole genome shotgun (WGS) entry which is preliminary data.</text>
</comment>
<reference evidence="1 2" key="1">
    <citation type="submission" date="2018-06" db="EMBL/GenBank/DDBJ databases">
        <title>Comparative genomics reveals the genomic features of Rhizophagus irregularis, R. cerebriforme, R. diaphanum and Gigaspora rosea, and their symbiotic lifestyle signature.</title>
        <authorList>
            <person name="Morin E."/>
            <person name="San Clemente H."/>
            <person name="Chen E.C.H."/>
            <person name="De La Providencia I."/>
            <person name="Hainaut M."/>
            <person name="Kuo A."/>
            <person name="Kohler A."/>
            <person name="Murat C."/>
            <person name="Tang N."/>
            <person name="Roy S."/>
            <person name="Loubradou J."/>
            <person name="Henrissat B."/>
            <person name="Grigoriev I.V."/>
            <person name="Corradi N."/>
            <person name="Roux C."/>
            <person name="Martin F.M."/>
        </authorList>
    </citation>
    <scope>NUCLEOTIDE SEQUENCE [LARGE SCALE GENOMIC DNA]</scope>
    <source>
        <strain evidence="1 2">DAOM 194757</strain>
    </source>
</reference>
<dbReference type="EMBL" id="QKWP01001488">
    <property type="protein sequence ID" value="RIB08611.1"/>
    <property type="molecule type" value="Genomic_DNA"/>
</dbReference>
<protein>
    <submittedName>
        <fullName evidence="1">Uncharacterized protein</fullName>
    </submittedName>
</protein>